<comment type="caution">
    <text evidence="2">The sequence shown here is derived from an EMBL/GenBank/DDBJ whole genome shotgun (WGS) entry which is preliminary data.</text>
</comment>
<accession>A0AAV2MXN8</accession>
<organism evidence="2 3">
    <name type="scientific">Lasius platythorax</name>
    <dbReference type="NCBI Taxonomy" id="488582"/>
    <lineage>
        <taxon>Eukaryota</taxon>
        <taxon>Metazoa</taxon>
        <taxon>Ecdysozoa</taxon>
        <taxon>Arthropoda</taxon>
        <taxon>Hexapoda</taxon>
        <taxon>Insecta</taxon>
        <taxon>Pterygota</taxon>
        <taxon>Neoptera</taxon>
        <taxon>Endopterygota</taxon>
        <taxon>Hymenoptera</taxon>
        <taxon>Apocrita</taxon>
        <taxon>Aculeata</taxon>
        <taxon>Formicoidea</taxon>
        <taxon>Formicidae</taxon>
        <taxon>Formicinae</taxon>
        <taxon>Lasius</taxon>
        <taxon>Lasius</taxon>
    </lineage>
</organism>
<feature type="region of interest" description="Disordered" evidence="1">
    <location>
        <begin position="27"/>
        <end position="108"/>
    </location>
</feature>
<protein>
    <submittedName>
        <fullName evidence="2">Uncharacterized protein</fullName>
    </submittedName>
</protein>
<sequence length="108" mass="12706">MGKLHYKITLDDNRVWERHADQILRSGEYWDQSEEPPAEAKPNVPEAREERVVPQANEEGRPQPEPEQVRPPLEERKPPAQGSEQQVKRPARTRRPPKRYTDFVCDKK</sequence>
<evidence type="ECO:0000313" key="2">
    <source>
        <dbReference type="EMBL" id="CAL1672362.1"/>
    </source>
</evidence>
<proteinExistence type="predicted"/>
<feature type="compositionally biased region" description="Basic and acidic residues" evidence="1">
    <location>
        <begin position="46"/>
        <end position="78"/>
    </location>
</feature>
<dbReference type="Proteomes" id="UP001497644">
    <property type="component" value="Unassembled WGS sequence"/>
</dbReference>
<evidence type="ECO:0000313" key="3">
    <source>
        <dbReference type="Proteomes" id="UP001497644"/>
    </source>
</evidence>
<name>A0AAV2MXN8_9HYME</name>
<reference evidence="2" key="1">
    <citation type="submission" date="2024-04" db="EMBL/GenBank/DDBJ databases">
        <authorList>
            <consortium name="Molecular Ecology Group"/>
        </authorList>
    </citation>
    <scope>NUCLEOTIDE SEQUENCE</scope>
</reference>
<feature type="compositionally biased region" description="Basic residues" evidence="1">
    <location>
        <begin position="89"/>
        <end position="98"/>
    </location>
</feature>
<feature type="compositionally biased region" description="Basic and acidic residues" evidence="1">
    <location>
        <begin position="99"/>
        <end position="108"/>
    </location>
</feature>
<keyword evidence="3" id="KW-1185">Reference proteome</keyword>
<gene>
    <name evidence="2" type="ORF">LPLAT_LOCUS7031</name>
</gene>
<dbReference type="AlphaFoldDB" id="A0AAV2MXN8"/>
<evidence type="ECO:0000256" key="1">
    <source>
        <dbReference type="SAM" id="MobiDB-lite"/>
    </source>
</evidence>
<dbReference type="EMBL" id="CAXIPU020000523">
    <property type="protein sequence ID" value="CAL1672362.1"/>
    <property type="molecule type" value="Genomic_DNA"/>
</dbReference>